<dbReference type="AlphaFoldDB" id="A0A7J5RKS9"/>
<accession>A0A7J5RKS9</accession>
<dbReference type="RefSeq" id="WP_215641584.1">
    <property type="nucleotide sequence ID" value="NZ_CAXTBS010000005.1"/>
</dbReference>
<sequence length="180" mass="21251">MIELIKGQTVSIDNHDRANGQPILFDYRIHIHKRMNRDKHSGIEILLYLDTDKDMRIINKKGKEADVVSLRSEMEKAFKDTKKRIAFVRSMLKELNWKCTYSSSYEKLKANFLSAENIARQFGLHKMYKQPLKNDEDTFETIHQDDDGNEYFVLQDFQGKTIRIGDSKDIVENWDKLFSK</sequence>
<dbReference type="Proteomes" id="UP000437431">
    <property type="component" value="Unassembled WGS sequence"/>
</dbReference>
<organism evidence="1 2">
    <name type="scientific">Phocaeicola vulgatus</name>
    <name type="common">Bacteroides vulgatus</name>
    <dbReference type="NCBI Taxonomy" id="821"/>
    <lineage>
        <taxon>Bacteria</taxon>
        <taxon>Pseudomonadati</taxon>
        <taxon>Bacteroidota</taxon>
        <taxon>Bacteroidia</taxon>
        <taxon>Bacteroidales</taxon>
        <taxon>Bacteroidaceae</taxon>
        <taxon>Phocaeicola</taxon>
    </lineage>
</organism>
<evidence type="ECO:0000313" key="2">
    <source>
        <dbReference type="Proteomes" id="UP000437431"/>
    </source>
</evidence>
<proteinExistence type="predicted"/>
<name>A0A7J5RKS9_PHOVU</name>
<protein>
    <submittedName>
        <fullName evidence="1">Uncharacterized protein</fullName>
    </submittedName>
</protein>
<reference evidence="1 2" key="1">
    <citation type="journal article" date="2019" name="Nat. Med.">
        <title>A library of human gut bacterial isolates paired with longitudinal multiomics data enables mechanistic microbiome research.</title>
        <authorList>
            <person name="Poyet M."/>
            <person name="Groussin M."/>
            <person name="Gibbons S.M."/>
            <person name="Avila-Pacheco J."/>
            <person name="Jiang X."/>
            <person name="Kearney S.M."/>
            <person name="Perrotta A.R."/>
            <person name="Berdy B."/>
            <person name="Zhao S."/>
            <person name="Lieberman T.D."/>
            <person name="Swanson P.K."/>
            <person name="Smith M."/>
            <person name="Roesemann S."/>
            <person name="Alexander J.E."/>
            <person name="Rich S.A."/>
            <person name="Livny J."/>
            <person name="Vlamakis H."/>
            <person name="Clish C."/>
            <person name="Bullock K."/>
            <person name="Deik A."/>
            <person name="Scott J."/>
            <person name="Pierce K.A."/>
            <person name="Xavier R.J."/>
            <person name="Alm E.J."/>
        </authorList>
    </citation>
    <scope>NUCLEOTIDE SEQUENCE [LARGE SCALE GENOMIC DNA]</scope>
    <source>
        <strain evidence="1 2">BIOML-A111</strain>
    </source>
</reference>
<dbReference type="EMBL" id="WDAY01000007">
    <property type="protein sequence ID" value="KAB6562536.1"/>
    <property type="molecule type" value="Genomic_DNA"/>
</dbReference>
<comment type="caution">
    <text evidence="1">The sequence shown here is derived from an EMBL/GenBank/DDBJ whole genome shotgun (WGS) entry which is preliminary data.</text>
</comment>
<gene>
    <name evidence="1" type="ORF">GAY79_04845</name>
</gene>
<evidence type="ECO:0000313" key="1">
    <source>
        <dbReference type="EMBL" id="KAB6562536.1"/>
    </source>
</evidence>